<organism evidence="3 4">
    <name type="scientific">Cucumis sativus</name>
    <name type="common">Cucumber</name>
    <dbReference type="NCBI Taxonomy" id="3659"/>
    <lineage>
        <taxon>Eukaryota</taxon>
        <taxon>Viridiplantae</taxon>
        <taxon>Streptophyta</taxon>
        <taxon>Embryophyta</taxon>
        <taxon>Tracheophyta</taxon>
        <taxon>Spermatophyta</taxon>
        <taxon>Magnoliopsida</taxon>
        <taxon>eudicotyledons</taxon>
        <taxon>Gunneridae</taxon>
        <taxon>Pentapetalae</taxon>
        <taxon>rosids</taxon>
        <taxon>fabids</taxon>
        <taxon>Cucurbitales</taxon>
        <taxon>Cucurbitaceae</taxon>
        <taxon>Benincaseae</taxon>
        <taxon>Cucumis</taxon>
    </lineage>
</organism>
<dbReference type="InterPro" id="IPR036514">
    <property type="entry name" value="SGNH_hydro_sf"/>
</dbReference>
<feature type="chain" id="PRO_5001965249" description="GDSL esterase/lipase At2g30310-like" evidence="2">
    <location>
        <begin position="28"/>
        <end position="361"/>
    </location>
</feature>
<reference evidence="3 4" key="4">
    <citation type="journal article" date="2011" name="BMC Genomics">
        <title>RNA-Seq improves annotation of protein-coding genes in the cucumber genome.</title>
        <authorList>
            <person name="Li Z."/>
            <person name="Zhang Z."/>
            <person name="Yan P."/>
            <person name="Huang S."/>
            <person name="Fei Z."/>
            <person name="Lin K."/>
        </authorList>
    </citation>
    <scope>NUCLEOTIDE SEQUENCE [LARGE SCALE GENOMIC DNA]</scope>
    <source>
        <strain evidence="4">cv. 9930</strain>
    </source>
</reference>
<dbReference type="KEGG" id="csv:101208400"/>
<dbReference type="OMA" id="YERISWI"/>
<dbReference type="EMBL" id="CM002927">
    <property type="protein sequence ID" value="KGN47042.1"/>
    <property type="molecule type" value="Genomic_DNA"/>
</dbReference>
<gene>
    <name evidence="3" type="ORF">Csa_6G180980</name>
</gene>
<dbReference type="GO" id="GO:0016788">
    <property type="term" value="F:hydrolase activity, acting on ester bonds"/>
    <property type="evidence" value="ECO:0007669"/>
    <property type="project" value="InterPro"/>
</dbReference>
<evidence type="ECO:0000256" key="1">
    <source>
        <dbReference type="ARBA" id="ARBA00008668"/>
    </source>
</evidence>
<reference evidence="3 4" key="2">
    <citation type="journal article" date="2009" name="PLoS ONE">
        <title>An integrated genetic and cytogenetic map of the cucumber genome.</title>
        <authorList>
            <person name="Ren Y."/>
            <person name="Zhang Z."/>
            <person name="Liu J."/>
            <person name="Staub J.E."/>
            <person name="Han Y."/>
            <person name="Cheng Z."/>
            <person name="Li X."/>
            <person name="Lu J."/>
            <person name="Miao H."/>
            <person name="Kang H."/>
            <person name="Xie B."/>
            <person name="Gu X."/>
            <person name="Wang X."/>
            <person name="Du Y."/>
            <person name="Jin W."/>
            <person name="Huang S."/>
        </authorList>
    </citation>
    <scope>NUCLEOTIDE SEQUENCE [LARGE SCALE GENOMIC DNA]</scope>
    <source>
        <strain evidence="4">cv. 9930</strain>
    </source>
</reference>
<dbReference type="AlphaFoldDB" id="A0A0A0KF79"/>
<sequence>MARANYLIAALSIHIIWLLFLSKPCSALAPKTSRSFSSVLIFGDSTVDTGNNNFIPTIFKANYWPYGKDFPGHVATGRFSDGKLIPDMVASKLGIKELVPPFLDPELSDDDVKTGVSFASAGTGVDDLTAAISKVIPAMKQIDMFKNYIQRLQRIVGVDESKRIIGSALAVISVGTNDLTFNFYDIPTRQLQYNISGYQEFLQNRLQSLIKEIYQLGCRTIVVAGLPPIGCLPIQETISSPIPLNRRCLEYQNKDAEAYNQKLSKLLGSLQPQLPGSQILYADIYTPLMDMINNPQKYGFEQTNIGCCGTGLVEAGPLCNKITPTCEDPSKFMFWDSIHPSEATYKFVTESLLNQFFDRLN</sequence>
<evidence type="ECO:0000256" key="2">
    <source>
        <dbReference type="SAM" id="SignalP"/>
    </source>
</evidence>
<dbReference type="PANTHER" id="PTHR45642:SF30">
    <property type="entry name" value="SGNH HYDROLASE-TYPE ESTERASE DOMAIN-CONTAINING PROTEIN"/>
    <property type="match status" value="1"/>
</dbReference>
<dbReference type="Gene3D" id="3.40.50.1110">
    <property type="entry name" value="SGNH hydrolase"/>
    <property type="match status" value="1"/>
</dbReference>
<dbReference type="Pfam" id="PF00657">
    <property type="entry name" value="Lipase_GDSL"/>
    <property type="match status" value="1"/>
</dbReference>
<accession>A0A0A0KF79</accession>
<evidence type="ECO:0000313" key="4">
    <source>
        <dbReference type="Proteomes" id="UP000029981"/>
    </source>
</evidence>
<dbReference type="SUPFAM" id="SSF52266">
    <property type="entry name" value="SGNH hydrolase"/>
    <property type="match status" value="1"/>
</dbReference>
<dbReference type="InterPro" id="IPR035669">
    <property type="entry name" value="SGNH_plant_lipase-like"/>
</dbReference>
<dbReference type="FunFam" id="3.40.50.1110:FF:000003">
    <property type="entry name" value="GDSL esterase/lipase APG"/>
    <property type="match status" value="1"/>
</dbReference>
<proteinExistence type="inferred from homology"/>
<protein>
    <recommendedName>
        <fullName evidence="5">GDSL esterase/lipase At2g30310-like</fullName>
    </recommendedName>
</protein>
<dbReference type="STRING" id="3659.A0A0A0KF79"/>
<dbReference type="eggNOG" id="ENOG502QSNM">
    <property type="taxonomic scope" value="Eukaryota"/>
</dbReference>
<dbReference type="InterPro" id="IPR001087">
    <property type="entry name" value="GDSL"/>
</dbReference>
<evidence type="ECO:0008006" key="5">
    <source>
        <dbReference type="Google" id="ProtNLM"/>
    </source>
</evidence>
<dbReference type="InterPro" id="IPR050592">
    <property type="entry name" value="GDSL_lipolytic_enzyme"/>
</dbReference>
<dbReference type="OrthoDB" id="1600564at2759"/>
<dbReference type="PANTHER" id="PTHR45642">
    <property type="entry name" value="GDSL ESTERASE/LIPASE EXL3"/>
    <property type="match status" value="1"/>
</dbReference>
<reference evidence="3 4" key="3">
    <citation type="journal article" date="2010" name="BMC Genomics">
        <title>Transcriptome sequencing and comparative analysis of cucumber flowers with different sex types.</title>
        <authorList>
            <person name="Guo S."/>
            <person name="Zheng Y."/>
            <person name="Joung J.G."/>
            <person name="Liu S."/>
            <person name="Zhang Z."/>
            <person name="Crasta O.R."/>
            <person name="Sobral B.W."/>
            <person name="Xu Y."/>
            <person name="Huang S."/>
            <person name="Fei Z."/>
        </authorList>
    </citation>
    <scope>NUCLEOTIDE SEQUENCE [LARGE SCALE GENOMIC DNA]</scope>
    <source>
        <strain evidence="4">cv. 9930</strain>
    </source>
</reference>
<dbReference type="Gramene" id="KGN47042">
    <property type="protein sequence ID" value="KGN47042"/>
    <property type="gene ID" value="Csa_6G180980"/>
</dbReference>
<reference evidence="3 4" key="1">
    <citation type="journal article" date="2009" name="Nat. Genet.">
        <title>The genome of the cucumber, Cucumis sativus L.</title>
        <authorList>
            <person name="Huang S."/>
            <person name="Li R."/>
            <person name="Zhang Z."/>
            <person name="Li L."/>
            <person name="Gu X."/>
            <person name="Fan W."/>
            <person name="Lucas W.J."/>
            <person name="Wang X."/>
            <person name="Xie B."/>
            <person name="Ni P."/>
            <person name="Ren Y."/>
            <person name="Zhu H."/>
            <person name="Li J."/>
            <person name="Lin K."/>
            <person name="Jin W."/>
            <person name="Fei Z."/>
            <person name="Li G."/>
            <person name="Staub J."/>
            <person name="Kilian A."/>
            <person name="van der Vossen E.A."/>
            <person name="Wu Y."/>
            <person name="Guo J."/>
            <person name="He J."/>
            <person name="Jia Z."/>
            <person name="Ren Y."/>
            <person name="Tian G."/>
            <person name="Lu Y."/>
            <person name="Ruan J."/>
            <person name="Qian W."/>
            <person name="Wang M."/>
            <person name="Huang Q."/>
            <person name="Li B."/>
            <person name="Xuan Z."/>
            <person name="Cao J."/>
            <person name="Asan"/>
            <person name="Wu Z."/>
            <person name="Zhang J."/>
            <person name="Cai Q."/>
            <person name="Bai Y."/>
            <person name="Zhao B."/>
            <person name="Han Y."/>
            <person name="Li Y."/>
            <person name="Li X."/>
            <person name="Wang S."/>
            <person name="Shi Q."/>
            <person name="Liu S."/>
            <person name="Cho W.K."/>
            <person name="Kim J.Y."/>
            <person name="Xu Y."/>
            <person name="Heller-Uszynska K."/>
            <person name="Miao H."/>
            <person name="Cheng Z."/>
            <person name="Zhang S."/>
            <person name="Wu J."/>
            <person name="Yang Y."/>
            <person name="Kang H."/>
            <person name="Li M."/>
            <person name="Liang H."/>
            <person name="Ren X."/>
            <person name="Shi Z."/>
            <person name="Wen M."/>
            <person name="Jian M."/>
            <person name="Yang H."/>
            <person name="Zhang G."/>
            <person name="Yang Z."/>
            <person name="Chen R."/>
            <person name="Liu S."/>
            <person name="Li J."/>
            <person name="Ma L."/>
            <person name="Liu H."/>
            <person name="Zhou Y."/>
            <person name="Zhao J."/>
            <person name="Fang X."/>
            <person name="Li G."/>
            <person name="Fang L."/>
            <person name="Li Y."/>
            <person name="Liu D."/>
            <person name="Zheng H."/>
            <person name="Zhang Y."/>
            <person name="Qin N."/>
            <person name="Li Z."/>
            <person name="Yang G."/>
            <person name="Yang S."/>
            <person name="Bolund L."/>
            <person name="Kristiansen K."/>
            <person name="Zheng H."/>
            <person name="Li S."/>
            <person name="Zhang X."/>
            <person name="Yang H."/>
            <person name="Wang J."/>
            <person name="Sun R."/>
            <person name="Zhang B."/>
            <person name="Jiang S."/>
            <person name="Wang J."/>
            <person name="Du Y."/>
            <person name="Li S."/>
        </authorList>
    </citation>
    <scope>NUCLEOTIDE SEQUENCE [LARGE SCALE GENOMIC DNA]</scope>
    <source>
        <strain evidence="4">cv. 9930</strain>
    </source>
</reference>
<comment type="similarity">
    <text evidence="1">Belongs to the 'GDSL' lipolytic enzyme family.</text>
</comment>
<evidence type="ECO:0000313" key="3">
    <source>
        <dbReference type="EMBL" id="KGN47042.1"/>
    </source>
</evidence>
<keyword evidence="2" id="KW-0732">Signal</keyword>
<feature type="signal peptide" evidence="2">
    <location>
        <begin position="1"/>
        <end position="27"/>
    </location>
</feature>
<dbReference type="CDD" id="cd01837">
    <property type="entry name" value="SGNH_plant_lipase_like"/>
    <property type="match status" value="1"/>
</dbReference>
<name>A0A0A0KF79_CUCSA</name>
<dbReference type="Proteomes" id="UP000029981">
    <property type="component" value="Chromosome 6"/>
</dbReference>
<keyword evidence="4" id="KW-1185">Reference proteome</keyword>